<evidence type="ECO:0000259" key="2">
    <source>
        <dbReference type="Pfam" id="PF18962"/>
    </source>
</evidence>
<sequence>MKSVYSFLLLILLSASAYASHLRGGEIIATHVSGLTYKINVRLYVDQAIGMSAESGSKTTVCMGDGGIIELPRITSNSGVLPGNVVAYEYGGNYTFRSTGIYQIAVATDKRSGGILNLPNSLETTQFIWTVLDTQQPNSTPVLPYLTFEAGVRQVFSLDLKPTVADNDSITVRAARVSRPSPGTCGVRMLDRTYLFPNEISATGTFRVDAAQQKLVWTAPELVGNYLFAMVVIEWRDGAKISETYREGVVTVVDKPGQTVQVPPYVSAEYGDIVTATPDVKSAEVTMAVQAYPVPAENFVTVKAYSKQRDIIRLQLIDMNGRVLREIASKTPQIAVHEEFDLRQLASGMYLIRASNTKDSVTQKVVK</sequence>
<keyword evidence="1" id="KW-0732">Signal</keyword>
<protein>
    <recommendedName>
        <fullName evidence="2">Secretion system C-terminal sorting domain-containing protein</fullName>
    </recommendedName>
</protein>
<evidence type="ECO:0000256" key="1">
    <source>
        <dbReference type="SAM" id="SignalP"/>
    </source>
</evidence>
<feature type="signal peptide" evidence="1">
    <location>
        <begin position="1"/>
        <end position="19"/>
    </location>
</feature>
<feature type="chain" id="PRO_5046612846" description="Secretion system C-terminal sorting domain-containing protein" evidence="1">
    <location>
        <begin position="20"/>
        <end position="367"/>
    </location>
</feature>
<dbReference type="NCBIfam" id="TIGR04183">
    <property type="entry name" value="Por_Secre_tail"/>
    <property type="match status" value="1"/>
</dbReference>
<dbReference type="InterPro" id="IPR026444">
    <property type="entry name" value="Secre_tail"/>
</dbReference>
<accession>A0ABQ2HR28</accession>
<dbReference type="Proteomes" id="UP000632339">
    <property type="component" value="Unassembled WGS sequence"/>
</dbReference>
<reference evidence="4" key="1">
    <citation type="journal article" date="2019" name="Int. J. Syst. Evol. Microbiol.">
        <title>The Global Catalogue of Microorganisms (GCM) 10K type strain sequencing project: providing services to taxonomists for standard genome sequencing and annotation.</title>
        <authorList>
            <consortium name="The Broad Institute Genomics Platform"/>
            <consortium name="The Broad Institute Genome Sequencing Center for Infectious Disease"/>
            <person name="Wu L."/>
            <person name="Ma J."/>
        </authorList>
    </citation>
    <scope>NUCLEOTIDE SEQUENCE [LARGE SCALE GENOMIC DNA]</scope>
    <source>
        <strain evidence="4">CGMCC 1.6375</strain>
    </source>
</reference>
<evidence type="ECO:0000313" key="3">
    <source>
        <dbReference type="EMBL" id="GGM87589.1"/>
    </source>
</evidence>
<dbReference type="EMBL" id="BMLI01000001">
    <property type="protein sequence ID" value="GGM87589.1"/>
    <property type="molecule type" value="Genomic_DNA"/>
</dbReference>
<name>A0ABQ2HR28_9BACT</name>
<evidence type="ECO:0000313" key="4">
    <source>
        <dbReference type="Proteomes" id="UP000632339"/>
    </source>
</evidence>
<keyword evidence="4" id="KW-1185">Reference proteome</keyword>
<dbReference type="RefSeq" id="WP_019944048.1">
    <property type="nucleotide sequence ID" value="NZ_BMLI01000001.1"/>
</dbReference>
<dbReference type="Pfam" id="PF18962">
    <property type="entry name" value="Por_Secre_tail"/>
    <property type="match status" value="1"/>
</dbReference>
<feature type="domain" description="Secretion system C-terminal sorting" evidence="2">
    <location>
        <begin position="292"/>
        <end position="366"/>
    </location>
</feature>
<proteinExistence type="predicted"/>
<gene>
    <name evidence="3" type="ORF">GCM10010967_20130</name>
</gene>
<organism evidence="3 4">
    <name type="scientific">Dyadobacter beijingensis</name>
    <dbReference type="NCBI Taxonomy" id="365489"/>
    <lineage>
        <taxon>Bacteria</taxon>
        <taxon>Pseudomonadati</taxon>
        <taxon>Bacteroidota</taxon>
        <taxon>Cytophagia</taxon>
        <taxon>Cytophagales</taxon>
        <taxon>Spirosomataceae</taxon>
        <taxon>Dyadobacter</taxon>
    </lineage>
</organism>
<comment type="caution">
    <text evidence="3">The sequence shown here is derived from an EMBL/GenBank/DDBJ whole genome shotgun (WGS) entry which is preliminary data.</text>
</comment>